<evidence type="ECO:0000313" key="10">
    <source>
        <dbReference type="EMBL" id="POR52716.1"/>
    </source>
</evidence>
<dbReference type="Gene3D" id="1.10.4160.10">
    <property type="entry name" value="Hydantoin permease"/>
    <property type="match status" value="1"/>
</dbReference>
<evidence type="ECO:0000256" key="1">
    <source>
        <dbReference type="ARBA" id="ARBA00004141"/>
    </source>
</evidence>
<comment type="similarity">
    <text evidence="2 7">Belongs to the purine-cytosine permease (2.A.39) family.</text>
</comment>
<feature type="transmembrane region" description="Helical" evidence="9">
    <location>
        <begin position="376"/>
        <end position="401"/>
    </location>
</feature>
<keyword evidence="4 9" id="KW-0812">Transmembrane</keyword>
<protein>
    <submittedName>
        <fullName evidence="10">Purine-cytosine permease-like protein</fullName>
    </submittedName>
</protein>
<feature type="transmembrane region" description="Helical" evidence="9">
    <location>
        <begin position="304"/>
        <end position="328"/>
    </location>
</feature>
<dbReference type="EMBL" id="PQGA01000004">
    <property type="protein sequence ID" value="POR52716.1"/>
    <property type="molecule type" value="Genomic_DNA"/>
</dbReference>
<reference evidence="10 11" key="1">
    <citation type="submission" date="2018-01" db="EMBL/GenBank/DDBJ databases">
        <title>Genomic Encyclopedia of Type Strains, Phase III (KMG-III): the genomes of soil and plant-associated and newly described type strains.</title>
        <authorList>
            <person name="Whitman W."/>
        </authorList>
    </citation>
    <scope>NUCLEOTIDE SEQUENCE [LARGE SCALE GENOMIC DNA]</scope>
    <source>
        <strain evidence="10 11">JCM 18070</strain>
    </source>
</reference>
<dbReference type="GO" id="GO:0022857">
    <property type="term" value="F:transmembrane transporter activity"/>
    <property type="evidence" value="ECO:0007669"/>
    <property type="project" value="InterPro"/>
</dbReference>
<comment type="subcellular location">
    <subcellularLocation>
        <location evidence="1">Membrane</location>
        <topology evidence="1">Multi-pass membrane protein</topology>
    </subcellularLocation>
</comment>
<dbReference type="RefSeq" id="WP_103704136.1">
    <property type="nucleotide sequence ID" value="NZ_PQGA01000004.1"/>
</dbReference>
<keyword evidence="5 9" id="KW-1133">Transmembrane helix</keyword>
<evidence type="ECO:0000256" key="2">
    <source>
        <dbReference type="ARBA" id="ARBA00008974"/>
    </source>
</evidence>
<keyword evidence="3 7" id="KW-0813">Transport</keyword>
<evidence type="ECO:0000256" key="3">
    <source>
        <dbReference type="ARBA" id="ARBA00022448"/>
    </source>
</evidence>
<evidence type="ECO:0000256" key="5">
    <source>
        <dbReference type="ARBA" id="ARBA00022989"/>
    </source>
</evidence>
<organism evidence="10 11">
    <name type="scientific">Paraburkholderia eburnea</name>
    <dbReference type="NCBI Taxonomy" id="1189126"/>
    <lineage>
        <taxon>Bacteria</taxon>
        <taxon>Pseudomonadati</taxon>
        <taxon>Pseudomonadota</taxon>
        <taxon>Betaproteobacteria</taxon>
        <taxon>Burkholderiales</taxon>
        <taxon>Burkholderiaceae</taxon>
        <taxon>Paraburkholderia</taxon>
    </lineage>
</organism>
<feature type="region of interest" description="Disordered" evidence="8">
    <location>
        <begin position="1"/>
        <end position="30"/>
    </location>
</feature>
<feature type="transmembrane region" description="Helical" evidence="9">
    <location>
        <begin position="460"/>
        <end position="477"/>
    </location>
</feature>
<accession>A0A2S4MDA0</accession>
<keyword evidence="11" id="KW-1185">Reference proteome</keyword>
<feature type="transmembrane region" description="Helical" evidence="9">
    <location>
        <begin position="216"/>
        <end position="239"/>
    </location>
</feature>
<dbReference type="GO" id="GO:0005886">
    <property type="term" value="C:plasma membrane"/>
    <property type="evidence" value="ECO:0007669"/>
    <property type="project" value="TreeGrafter"/>
</dbReference>
<gene>
    <name evidence="10" type="ORF">B0G62_10413</name>
</gene>
<feature type="transmembrane region" description="Helical" evidence="9">
    <location>
        <begin position="189"/>
        <end position="210"/>
    </location>
</feature>
<feature type="transmembrane region" description="Helical" evidence="9">
    <location>
        <begin position="156"/>
        <end position="177"/>
    </location>
</feature>
<name>A0A2S4MDA0_9BURK</name>
<evidence type="ECO:0000256" key="6">
    <source>
        <dbReference type="ARBA" id="ARBA00023136"/>
    </source>
</evidence>
<feature type="transmembrane region" description="Helical" evidence="9">
    <location>
        <begin position="122"/>
        <end position="144"/>
    </location>
</feature>
<evidence type="ECO:0000256" key="4">
    <source>
        <dbReference type="ARBA" id="ARBA00022692"/>
    </source>
</evidence>
<dbReference type="AlphaFoldDB" id="A0A2S4MDA0"/>
<comment type="caution">
    <text evidence="10">The sequence shown here is derived from an EMBL/GenBank/DDBJ whole genome shotgun (WGS) entry which is preliminary data.</text>
</comment>
<feature type="transmembrane region" description="Helical" evidence="9">
    <location>
        <begin position="349"/>
        <end position="370"/>
    </location>
</feature>
<dbReference type="Pfam" id="PF02133">
    <property type="entry name" value="Transp_cyt_pur"/>
    <property type="match status" value="1"/>
</dbReference>
<feature type="transmembrane region" description="Helical" evidence="9">
    <location>
        <begin position="260"/>
        <end position="284"/>
    </location>
</feature>
<dbReference type="OrthoDB" id="9809167at2"/>
<dbReference type="InterPro" id="IPR026030">
    <property type="entry name" value="Pur-cyt_permease_Fcy2/21/22"/>
</dbReference>
<dbReference type="PIRSF" id="PIRSF002744">
    <property type="entry name" value="Pur-cyt_permease"/>
    <property type="match status" value="1"/>
</dbReference>
<feature type="transmembrane region" description="Helical" evidence="9">
    <location>
        <begin position="422"/>
        <end position="448"/>
    </location>
</feature>
<dbReference type="PANTHER" id="PTHR31806">
    <property type="entry name" value="PURINE-CYTOSINE PERMEASE FCY2-RELATED"/>
    <property type="match status" value="1"/>
</dbReference>
<sequence>MSTDNVNGWAPPPPASGTTDSADAPGAKSGKWRKIEVRSIDYVPAHERHGSVAGQGPFWFLGNFQFFTIAIGFVGPSMGLSLGYTILSGVLGILFGTLFMAFHASQGAQLGLPQMIQSRAQFGYRGVVLILIATLFTFIGFNVVDTVLMASGVKGIFGWSPTLVTIVTALIALALAIYGHDWLHRVFKWLLVASLPLYVLLTLWIMFGAVGVKAGVAHAGGFSLVAFAAQFAASASYNITYAPYVSDYSRYLPRETKPRAIIAAVFIGASASAIWLIALGAWLATRLGASDGLVALYDAGNAMFRGFGVLISLASVGAMVATMGLNAYSAMLTVVTAVDSFKPVKPTSTVRVITVLVLGLMWVVISLSLSGNAIDILFAALTIMLYLLVPWTSVNLVDFFFVRRGHYAITQLFTPNGLYGAWGARGLIAYAVGFASTVPFFVLPGIYTGPLAARIGGVDVAWAVGLLVSALVYLVLARSIDAQGERRAVLQSEREIALLDGAAGRSH</sequence>
<evidence type="ECO:0000256" key="8">
    <source>
        <dbReference type="SAM" id="MobiDB-lite"/>
    </source>
</evidence>
<keyword evidence="6 7" id="KW-0472">Membrane</keyword>
<proteinExistence type="inferred from homology"/>
<feature type="transmembrane region" description="Helical" evidence="9">
    <location>
        <begin position="58"/>
        <end position="76"/>
    </location>
</feature>
<evidence type="ECO:0000256" key="7">
    <source>
        <dbReference type="PIRNR" id="PIRNR002744"/>
    </source>
</evidence>
<evidence type="ECO:0000313" key="11">
    <source>
        <dbReference type="Proteomes" id="UP000237381"/>
    </source>
</evidence>
<dbReference type="InterPro" id="IPR001248">
    <property type="entry name" value="Pur-cyt_permease"/>
</dbReference>
<dbReference type="PANTHER" id="PTHR31806:SF1">
    <property type="entry name" value="PURINE-CYTOSINE PERMEASE FCY2-RELATED"/>
    <property type="match status" value="1"/>
</dbReference>
<dbReference type="Proteomes" id="UP000237381">
    <property type="component" value="Unassembled WGS sequence"/>
</dbReference>
<evidence type="ECO:0000256" key="9">
    <source>
        <dbReference type="SAM" id="Phobius"/>
    </source>
</evidence>
<feature type="transmembrane region" description="Helical" evidence="9">
    <location>
        <begin position="82"/>
        <end position="102"/>
    </location>
</feature>